<organism evidence="1 2">
    <name type="scientific">Paenibacillus spongiae</name>
    <dbReference type="NCBI Taxonomy" id="2909671"/>
    <lineage>
        <taxon>Bacteria</taxon>
        <taxon>Bacillati</taxon>
        <taxon>Bacillota</taxon>
        <taxon>Bacilli</taxon>
        <taxon>Bacillales</taxon>
        <taxon>Paenibacillaceae</taxon>
        <taxon>Paenibacillus</taxon>
    </lineage>
</organism>
<evidence type="ECO:0000313" key="2">
    <source>
        <dbReference type="Proteomes" id="UP001057877"/>
    </source>
</evidence>
<evidence type="ECO:0000313" key="1">
    <source>
        <dbReference type="EMBL" id="UVI30754.1"/>
    </source>
</evidence>
<proteinExistence type="predicted"/>
<name>A0ABY5SAI8_9BACL</name>
<accession>A0ABY5SAI8</accession>
<dbReference type="RefSeq" id="WP_258386819.1">
    <property type="nucleotide sequence ID" value="NZ_CP091430.1"/>
</dbReference>
<dbReference type="EMBL" id="CP091430">
    <property type="protein sequence ID" value="UVI30754.1"/>
    <property type="molecule type" value="Genomic_DNA"/>
</dbReference>
<sequence>MDPKRLIIMSTLAFTIAFGMWSDEKSAAAAGLAPKPDVRPPLAKNASSQEDRFLQALGAPSDEAIQEALYNGKSLADIAVNNEVDVQSIIDLQVAELTSQLDERLSSGSLALHEYESHKSELTEIITRSVYG</sequence>
<keyword evidence="2" id="KW-1185">Reference proteome</keyword>
<reference evidence="1" key="1">
    <citation type="submission" date="2022-01" db="EMBL/GenBank/DDBJ databases">
        <title>Paenibacillus spongiae sp. nov., isolated from marine sponge.</title>
        <authorList>
            <person name="Li Z."/>
            <person name="Zhang M."/>
        </authorList>
    </citation>
    <scope>NUCLEOTIDE SEQUENCE</scope>
    <source>
        <strain evidence="1">PHS-Z3</strain>
    </source>
</reference>
<protein>
    <submittedName>
        <fullName evidence="1">Uncharacterized protein</fullName>
    </submittedName>
</protein>
<gene>
    <name evidence="1" type="ORF">L1F29_02410</name>
</gene>
<dbReference type="Proteomes" id="UP001057877">
    <property type="component" value="Chromosome"/>
</dbReference>